<protein>
    <submittedName>
        <fullName evidence="3">Lactate racemization operon protein LarE</fullName>
    </submittedName>
</protein>
<dbReference type="PANTHER" id="PTHR43169">
    <property type="entry name" value="EXSB FAMILY PROTEIN"/>
    <property type="match status" value="1"/>
</dbReference>
<dbReference type="PANTHER" id="PTHR43169:SF2">
    <property type="entry name" value="NAD_GMP SYNTHASE DOMAIN-CONTAINING PROTEIN"/>
    <property type="match status" value="1"/>
</dbReference>
<dbReference type="InterPro" id="IPR005232">
    <property type="entry name" value="LarE"/>
</dbReference>
<accession>A0A0U1QRT2</accession>
<dbReference type="GO" id="GO:0016783">
    <property type="term" value="F:sulfurtransferase activity"/>
    <property type="evidence" value="ECO:0007669"/>
    <property type="project" value="InterPro"/>
</dbReference>
<dbReference type="Proteomes" id="UP000035553">
    <property type="component" value="Unassembled WGS sequence"/>
</dbReference>
<dbReference type="STRING" id="1069536.SINU_02515"/>
<dbReference type="InterPro" id="IPR014729">
    <property type="entry name" value="Rossmann-like_a/b/a_fold"/>
</dbReference>
<dbReference type="PIRSF" id="PIRSF006661">
    <property type="entry name" value="PP-lp_UCP006661"/>
    <property type="match status" value="1"/>
</dbReference>
<gene>
    <name evidence="3" type="ORF">SINU_02515</name>
</gene>
<keyword evidence="4" id="KW-1185">Reference proteome</keyword>
<evidence type="ECO:0000313" key="4">
    <source>
        <dbReference type="Proteomes" id="UP000035553"/>
    </source>
</evidence>
<feature type="domain" description="NAD/GMP synthase" evidence="2">
    <location>
        <begin position="9"/>
        <end position="163"/>
    </location>
</feature>
<evidence type="ECO:0000313" key="3">
    <source>
        <dbReference type="EMBL" id="KLI03517.1"/>
    </source>
</evidence>
<dbReference type="SUPFAM" id="SSF52402">
    <property type="entry name" value="Adenine nucleotide alpha hydrolases-like"/>
    <property type="match status" value="1"/>
</dbReference>
<dbReference type="GO" id="GO:0006163">
    <property type="term" value="P:purine nucleotide metabolic process"/>
    <property type="evidence" value="ECO:0007669"/>
    <property type="project" value="UniProtKB-ARBA"/>
</dbReference>
<dbReference type="EMBL" id="AFVQ02000031">
    <property type="protein sequence ID" value="KLI03517.1"/>
    <property type="molecule type" value="Genomic_DNA"/>
</dbReference>
<sequence length="277" mass="30986">MHTLTEKTQMLTDLLKKMDRVVVGFSGGIDSTLVLKMALDTLGKDRVLAVVANSELFTDEEYEKAVALAKALGAEVMGTQLNYLADEHIKHNTPDSWYYAKKCFYARMNVIAQEQGFNYVLDGMIMDDNSDFRPGLRARTEAGARSVLQEAGFYKTDVRALAKGIGLTNWNKVSSCSVSSRFPYGTTLTPEKIDQVMASEAYLRDLGFPVVRVRYHGEIARVEVPAERLSDLLERSGEVSAKLTEFGFRYVTLDLSGFRSGRMNETLSEEERKAFVS</sequence>
<dbReference type="InterPro" id="IPR052188">
    <property type="entry name" value="Ni-pincer_cofactor_biosynth"/>
</dbReference>
<dbReference type="Pfam" id="PF02540">
    <property type="entry name" value="NAD_synthase"/>
    <property type="match status" value="1"/>
</dbReference>
<name>A0A0U1QRT2_9BACL</name>
<dbReference type="CDD" id="cd01990">
    <property type="entry name" value="LarE-like"/>
    <property type="match status" value="1"/>
</dbReference>
<dbReference type="Gene3D" id="3.40.50.620">
    <property type="entry name" value="HUPs"/>
    <property type="match status" value="1"/>
</dbReference>
<evidence type="ECO:0000259" key="2">
    <source>
        <dbReference type="Pfam" id="PF02540"/>
    </source>
</evidence>
<dbReference type="AlphaFoldDB" id="A0A0U1QRT2"/>
<feature type="active site" description="Nucleophile and sulfur donor" evidence="1">
    <location>
        <position position="176"/>
    </location>
</feature>
<evidence type="ECO:0000256" key="1">
    <source>
        <dbReference type="PIRSR" id="PIRSR006661-1"/>
    </source>
</evidence>
<dbReference type="InterPro" id="IPR022310">
    <property type="entry name" value="NAD/GMP_synthase"/>
</dbReference>
<reference evidence="3 4" key="1">
    <citation type="journal article" date="2011" name="J. Bacteriol.">
        <title>Draft genome sequence of Sporolactobacillus inulinus strain CASD, an efficient D-lactic acid-producing bacterium with high-concentration lactate tolerance capability.</title>
        <authorList>
            <person name="Yu B."/>
            <person name="Su F."/>
            <person name="Wang L."/>
            <person name="Xu K."/>
            <person name="Zhao B."/>
            <person name="Xu P."/>
        </authorList>
    </citation>
    <scope>NUCLEOTIDE SEQUENCE [LARGE SCALE GENOMIC DNA]</scope>
    <source>
        <strain evidence="3 4">CASD</strain>
    </source>
</reference>
<proteinExistence type="predicted"/>
<organism evidence="3 4">
    <name type="scientific">Sporolactobacillus inulinus CASD</name>
    <dbReference type="NCBI Taxonomy" id="1069536"/>
    <lineage>
        <taxon>Bacteria</taxon>
        <taxon>Bacillati</taxon>
        <taxon>Bacillota</taxon>
        <taxon>Bacilli</taxon>
        <taxon>Bacillales</taxon>
        <taxon>Sporolactobacillaceae</taxon>
        <taxon>Sporolactobacillus</taxon>
    </lineage>
</organism>
<dbReference type="NCBIfam" id="TIGR00268">
    <property type="entry name" value="ATP-dependent sacrificial sulfur transferase LarE"/>
    <property type="match status" value="1"/>
</dbReference>
<dbReference type="OrthoDB" id="9776919at2"/>
<dbReference type="RefSeq" id="WP_010024795.1">
    <property type="nucleotide sequence ID" value="NZ_AFVQ02000031.1"/>
</dbReference>
<comment type="caution">
    <text evidence="3">The sequence shown here is derived from an EMBL/GenBank/DDBJ whole genome shotgun (WGS) entry which is preliminary data.</text>
</comment>